<protein>
    <submittedName>
        <fullName evidence="1">Uncharacterized protein</fullName>
    </submittedName>
</protein>
<sequence length="62" mass="6904">MMRISVVVFFVKRARLLAMGGKKSGYVGFFHRCCGNEGIDPCSKSEFNEGFCGGFICDSEQR</sequence>
<reference evidence="1" key="1">
    <citation type="submission" date="2017-03" db="EMBL/GenBank/DDBJ databases">
        <title>The mitochondrial genome of the carnivorous plant Utricularia reniformis (Lentibulariaceae): structure, comparative analysis and evolutionary landmarks.</title>
        <authorList>
            <person name="Silva S.R."/>
            <person name="Alvarenga D.O."/>
            <person name="Michael T.P."/>
            <person name="Miranda V.F.O."/>
            <person name="Varani A.M."/>
        </authorList>
    </citation>
    <scope>NUCLEOTIDE SEQUENCE</scope>
</reference>
<evidence type="ECO:0000313" key="1">
    <source>
        <dbReference type="EMBL" id="ART31413.1"/>
    </source>
</evidence>
<keyword evidence="1" id="KW-0496">Mitochondrion</keyword>
<proteinExistence type="predicted"/>
<gene>
    <name evidence="1" type="ORF">AEK19_MT1199</name>
</gene>
<dbReference type="AlphaFoldDB" id="A0A1Y0B219"/>
<geneLocation type="mitochondrion" evidence="1"/>
<accession>A0A1Y0B219</accession>
<dbReference type="EMBL" id="KY774314">
    <property type="protein sequence ID" value="ART31413.1"/>
    <property type="molecule type" value="Genomic_DNA"/>
</dbReference>
<organism evidence="1">
    <name type="scientific">Utricularia reniformis</name>
    <dbReference type="NCBI Taxonomy" id="192314"/>
    <lineage>
        <taxon>Eukaryota</taxon>
        <taxon>Viridiplantae</taxon>
        <taxon>Streptophyta</taxon>
        <taxon>Embryophyta</taxon>
        <taxon>Tracheophyta</taxon>
        <taxon>Spermatophyta</taxon>
        <taxon>Magnoliopsida</taxon>
        <taxon>eudicotyledons</taxon>
        <taxon>Gunneridae</taxon>
        <taxon>Pentapetalae</taxon>
        <taxon>asterids</taxon>
        <taxon>lamiids</taxon>
        <taxon>Lamiales</taxon>
        <taxon>Lentibulariaceae</taxon>
        <taxon>Utricularia</taxon>
    </lineage>
</organism>
<name>A0A1Y0B219_9LAMI</name>